<feature type="region of interest" description="Disordered" evidence="1">
    <location>
        <begin position="1"/>
        <end position="24"/>
    </location>
</feature>
<dbReference type="Pfam" id="PF24035">
    <property type="entry name" value="DUF7344"/>
    <property type="match status" value="1"/>
</dbReference>
<name>A0A6B0GPK0_9EURY</name>
<evidence type="ECO:0000313" key="4">
    <source>
        <dbReference type="Proteomes" id="UP000451471"/>
    </source>
</evidence>
<feature type="domain" description="DUF7344" evidence="2">
    <location>
        <begin position="29"/>
        <end position="108"/>
    </location>
</feature>
<accession>A0A6B0GPK0</accession>
<feature type="compositionally biased region" description="Low complexity" evidence="1">
    <location>
        <begin position="7"/>
        <end position="18"/>
    </location>
</feature>
<keyword evidence="4" id="KW-1185">Reference proteome</keyword>
<dbReference type="RefSeq" id="WP_158203274.1">
    <property type="nucleotide sequence ID" value="NZ_WSZK01000008.1"/>
</dbReference>
<protein>
    <recommendedName>
        <fullName evidence="2">DUF7344 domain-containing protein</fullName>
    </recommendedName>
</protein>
<evidence type="ECO:0000256" key="1">
    <source>
        <dbReference type="SAM" id="MobiDB-lite"/>
    </source>
</evidence>
<comment type="caution">
    <text evidence="3">The sequence shown here is derived from an EMBL/GenBank/DDBJ whole genome shotgun (WGS) entry which is preliminary data.</text>
</comment>
<proteinExistence type="predicted"/>
<sequence>MSSQRLTETPSETATTPTDYESVDRDDAYHLLSNARRRAVMRYLLDVEETTELGTLAEHVAAIENDCDPDALSSDDRKRVYISLYQGHMPKLDQHGLVDYDQARGVVSPKPLVEAFAPFLDERPLSREEPAIQEPNRSSGFISSLFGR</sequence>
<evidence type="ECO:0000259" key="2">
    <source>
        <dbReference type="Pfam" id="PF24035"/>
    </source>
</evidence>
<gene>
    <name evidence="3" type="ORF">GQS65_03420</name>
</gene>
<dbReference type="Proteomes" id="UP000451471">
    <property type="component" value="Unassembled WGS sequence"/>
</dbReference>
<dbReference type="AlphaFoldDB" id="A0A6B0GPK0"/>
<dbReference type="OrthoDB" id="331021at2157"/>
<dbReference type="EMBL" id="WSZK01000008">
    <property type="protein sequence ID" value="MWG33548.1"/>
    <property type="molecule type" value="Genomic_DNA"/>
</dbReference>
<dbReference type="InterPro" id="IPR055768">
    <property type="entry name" value="DUF7344"/>
</dbReference>
<evidence type="ECO:0000313" key="3">
    <source>
        <dbReference type="EMBL" id="MWG33548.1"/>
    </source>
</evidence>
<reference evidence="3 4" key="1">
    <citation type="submission" date="2019-12" db="EMBL/GenBank/DDBJ databases">
        <title>Halocatena pleomorpha gen. nov. sp. nov., an extremely halophilic archaeon of family Halobacteriaceae isolated from saltpan soil.</title>
        <authorList>
            <person name="Pal Y."/>
            <person name="Verma A."/>
            <person name="Krishnamurthi S."/>
            <person name="Kumar P."/>
        </authorList>
    </citation>
    <scope>NUCLEOTIDE SEQUENCE [LARGE SCALE GENOMIC DNA]</scope>
    <source>
        <strain evidence="3 4">JCM 16495</strain>
    </source>
</reference>
<organism evidence="3 4">
    <name type="scientific">Halomarina oriensis</name>
    <dbReference type="NCBI Taxonomy" id="671145"/>
    <lineage>
        <taxon>Archaea</taxon>
        <taxon>Methanobacteriati</taxon>
        <taxon>Methanobacteriota</taxon>
        <taxon>Stenosarchaea group</taxon>
        <taxon>Halobacteria</taxon>
        <taxon>Halobacteriales</taxon>
        <taxon>Natronomonadaceae</taxon>
        <taxon>Halomarina</taxon>
    </lineage>
</organism>